<keyword evidence="2" id="KW-0472">Membrane</keyword>
<keyword evidence="2" id="KW-0812">Transmembrane</keyword>
<dbReference type="Proteomes" id="UP000031675">
    <property type="component" value="Unassembled WGS sequence"/>
</dbReference>
<dbReference type="RefSeq" id="WP_040270813.1">
    <property type="nucleotide sequence ID" value="NZ_JROO01000006.1"/>
</dbReference>
<reference evidence="5" key="1">
    <citation type="journal article" date="2015" name="Chem. Biol.">
        <title>Structure, bioactivity, and resistance mechanism of streptomonomicin, an unusual lasso Peptide from an understudied halophilic actinomycete.</title>
        <authorList>
            <person name="Metelev M."/>
            <person name="Tietz J.I."/>
            <person name="Melby J.O."/>
            <person name="Blair P.M."/>
            <person name="Zhu L."/>
            <person name="Livnat I."/>
            <person name="Severinov K."/>
            <person name="Mitchell D.A."/>
        </authorList>
    </citation>
    <scope>NUCLEOTIDE SEQUENCE [LARGE SCALE GENOMIC DNA]</scope>
    <source>
        <strain evidence="5">YIM 90003</strain>
    </source>
</reference>
<feature type="compositionally biased region" description="Low complexity" evidence="1">
    <location>
        <begin position="62"/>
        <end position="82"/>
    </location>
</feature>
<gene>
    <name evidence="4" type="ORF">LP52_04100</name>
</gene>
<evidence type="ECO:0000256" key="2">
    <source>
        <dbReference type="SAM" id="Phobius"/>
    </source>
</evidence>
<dbReference type="InterPro" id="IPR024079">
    <property type="entry name" value="MetalloPept_cat_dom_sf"/>
</dbReference>
<accession>A0A0C2G9L0</accession>
<feature type="compositionally biased region" description="Acidic residues" evidence="1">
    <location>
        <begin position="140"/>
        <end position="151"/>
    </location>
</feature>
<keyword evidence="2" id="KW-1133">Transmembrane helix</keyword>
<evidence type="ECO:0000313" key="4">
    <source>
        <dbReference type="EMBL" id="KII00104.1"/>
    </source>
</evidence>
<dbReference type="STRING" id="183763.LP52_04100"/>
<proteinExistence type="predicted"/>
<dbReference type="SUPFAM" id="SSF55486">
    <property type="entry name" value="Metalloproteases ('zincins'), catalytic domain"/>
    <property type="match status" value="1"/>
</dbReference>
<sequence>MSHPSANPARGPRGSRGRRRRGLALLAGLVVLAAGTGLLLVDQRAPELLTGEETGSATTGPQSDDTGAASATATAPQPSEGTDGPGSGSGGGGGDGEASPADSPDATPTEEQTGQSQDGDSPTPRDSPSDDGLPAVMSSVEEEVDEAEGELEVVPGKSEPAGKGPRMRYTVEVEKGLPGDAADFAAAVEQILADKRGWRGEEGVSMQRVDKGDADFTVALAAPETVDRLCAPLQTMGRVSCTKGDRAIINQNRWVSGVEHFDGDLRTYRIYVINHEVGHALGRGHVSCPGRGEPAPVMQQQTFGLQGCEPNGWVQQP</sequence>
<comment type="caution">
    <text evidence="4">The sequence shown here is derived from an EMBL/GenBank/DDBJ whole genome shotgun (WGS) entry which is preliminary data.</text>
</comment>
<dbReference type="InterPro" id="IPR022603">
    <property type="entry name" value="DUF3152"/>
</dbReference>
<feature type="transmembrane region" description="Helical" evidence="2">
    <location>
        <begin position="21"/>
        <end position="41"/>
    </location>
</feature>
<dbReference type="GO" id="GO:0008237">
    <property type="term" value="F:metallopeptidase activity"/>
    <property type="evidence" value="ECO:0007669"/>
    <property type="project" value="InterPro"/>
</dbReference>
<dbReference type="Gene3D" id="3.40.390.10">
    <property type="entry name" value="Collagenase (Catalytic Domain)"/>
    <property type="match status" value="1"/>
</dbReference>
<organism evidence="4 5">
    <name type="scientific">Streptomonospora alba</name>
    <dbReference type="NCBI Taxonomy" id="183763"/>
    <lineage>
        <taxon>Bacteria</taxon>
        <taxon>Bacillati</taxon>
        <taxon>Actinomycetota</taxon>
        <taxon>Actinomycetes</taxon>
        <taxon>Streptosporangiales</taxon>
        <taxon>Nocardiopsidaceae</taxon>
        <taxon>Streptomonospora</taxon>
    </lineage>
</organism>
<feature type="domain" description="DUF3152" evidence="3">
    <location>
        <begin position="145"/>
        <end position="306"/>
    </location>
</feature>
<feature type="compositionally biased region" description="Gly residues" evidence="1">
    <location>
        <begin position="83"/>
        <end position="96"/>
    </location>
</feature>
<protein>
    <recommendedName>
        <fullName evidence="3">DUF3152 domain-containing protein</fullName>
    </recommendedName>
</protein>
<feature type="region of interest" description="Disordered" evidence="1">
    <location>
        <begin position="50"/>
        <end position="167"/>
    </location>
</feature>
<dbReference type="AlphaFoldDB" id="A0A0C2G9L0"/>
<evidence type="ECO:0000313" key="5">
    <source>
        <dbReference type="Proteomes" id="UP000031675"/>
    </source>
</evidence>
<keyword evidence="5" id="KW-1185">Reference proteome</keyword>
<evidence type="ECO:0000256" key="1">
    <source>
        <dbReference type="SAM" id="MobiDB-lite"/>
    </source>
</evidence>
<dbReference type="Pfam" id="PF11350">
    <property type="entry name" value="DUF3152"/>
    <property type="match status" value="1"/>
</dbReference>
<dbReference type="EMBL" id="JROO01000006">
    <property type="protein sequence ID" value="KII00104.1"/>
    <property type="molecule type" value="Genomic_DNA"/>
</dbReference>
<evidence type="ECO:0000259" key="3">
    <source>
        <dbReference type="Pfam" id="PF11350"/>
    </source>
</evidence>
<name>A0A0C2G9L0_9ACTN</name>